<gene>
    <name evidence="1" type="ORF">METZ01_LOCUS62039</name>
</gene>
<reference evidence="1" key="1">
    <citation type="submission" date="2018-05" db="EMBL/GenBank/DDBJ databases">
        <authorList>
            <person name="Lanie J.A."/>
            <person name="Ng W.-L."/>
            <person name="Kazmierczak K.M."/>
            <person name="Andrzejewski T.M."/>
            <person name="Davidsen T.M."/>
            <person name="Wayne K.J."/>
            <person name="Tettelin H."/>
            <person name="Glass J.I."/>
            <person name="Rusch D."/>
            <person name="Podicherti R."/>
            <person name="Tsui H.-C.T."/>
            <person name="Winkler M.E."/>
        </authorList>
    </citation>
    <scope>NUCLEOTIDE SEQUENCE</scope>
</reference>
<accession>A0A381SYS8</accession>
<dbReference type="AlphaFoldDB" id="A0A381SYS8"/>
<organism evidence="1">
    <name type="scientific">marine metagenome</name>
    <dbReference type="NCBI Taxonomy" id="408172"/>
    <lineage>
        <taxon>unclassified sequences</taxon>
        <taxon>metagenomes</taxon>
        <taxon>ecological metagenomes</taxon>
    </lineage>
</organism>
<evidence type="ECO:0000313" key="1">
    <source>
        <dbReference type="EMBL" id="SVA09185.1"/>
    </source>
</evidence>
<dbReference type="EMBL" id="UINC01003779">
    <property type="protein sequence ID" value="SVA09185.1"/>
    <property type="molecule type" value="Genomic_DNA"/>
</dbReference>
<proteinExistence type="predicted"/>
<sequence length="103" mass="11314">MIKNILVLLLILIPCVSNSQSLEDVNKQATSMGVTTQSDVLKELAKRGMTEADARRMAAVYGLDYDEYIAKYITNKTQSTTTTPSMLISPTVSELIIVSDTIQ</sequence>
<name>A0A381SYS8_9ZZZZ</name>
<feature type="non-terminal residue" evidence="1">
    <location>
        <position position="103"/>
    </location>
</feature>
<protein>
    <submittedName>
        <fullName evidence="1">Uncharacterized protein</fullName>
    </submittedName>
</protein>